<evidence type="ECO:0000313" key="2">
    <source>
        <dbReference type="Proteomes" id="UP000635665"/>
    </source>
</evidence>
<dbReference type="Proteomes" id="UP000635665">
    <property type="component" value="Unassembled WGS sequence"/>
</dbReference>
<dbReference type="EMBL" id="JAEHNY010000011">
    <property type="protein sequence ID" value="MBI6120838.1"/>
    <property type="molecule type" value="Genomic_DNA"/>
</dbReference>
<organism evidence="1 2">
    <name type="scientific">Salegentibacter maritimus</name>
    <dbReference type="NCBI Taxonomy" id="2794347"/>
    <lineage>
        <taxon>Bacteria</taxon>
        <taxon>Pseudomonadati</taxon>
        <taxon>Bacteroidota</taxon>
        <taxon>Flavobacteriia</taxon>
        <taxon>Flavobacteriales</taxon>
        <taxon>Flavobacteriaceae</taxon>
        <taxon>Salegentibacter</taxon>
    </lineage>
</organism>
<proteinExistence type="predicted"/>
<gene>
    <name evidence="1" type="ORF">I6U50_12480</name>
</gene>
<reference evidence="1 2" key="1">
    <citation type="submission" date="2020-12" db="EMBL/GenBank/DDBJ databases">
        <title>Salegentibacter orientalis sp. nov., isolated from costal sediment.</title>
        <authorList>
            <person name="Lian F.-B."/>
        </authorList>
    </citation>
    <scope>NUCLEOTIDE SEQUENCE [LARGE SCALE GENOMIC DNA]</scope>
    <source>
        <strain evidence="1 2">F60176</strain>
    </source>
</reference>
<keyword evidence="2" id="KW-1185">Reference proteome</keyword>
<protein>
    <submittedName>
        <fullName evidence="1">Uncharacterized protein</fullName>
    </submittedName>
</protein>
<sequence length="229" mass="25686">MDFKTMLELPALDTDQVVKILQEIANKERKQEKPQMPQVSISTHSGSASGFFVNHCTEKKVILLADMYDHKAHFQYIASHSISTISMSNIDKYAYLFSDGRIPFSPDKSEIPSLLQLKKNIKALELALNDSLGKEVSIAYSYKETPTDLEKFYASKVLGLLKETLSNIAKDKMANEAFSESISSLNFKLGSENNVLLQENMLSITIDISKALKSFPDTAQLQNQIEKNL</sequence>
<dbReference type="RefSeq" id="WP_198639072.1">
    <property type="nucleotide sequence ID" value="NZ_JAEHNY010000011.1"/>
</dbReference>
<comment type="caution">
    <text evidence="1">The sequence shown here is derived from an EMBL/GenBank/DDBJ whole genome shotgun (WGS) entry which is preliminary data.</text>
</comment>
<evidence type="ECO:0000313" key="1">
    <source>
        <dbReference type="EMBL" id="MBI6120838.1"/>
    </source>
</evidence>
<accession>A0ABS0TIF9</accession>
<name>A0ABS0TIF9_9FLAO</name>